<name>A0A8K0VY26_9PLEO</name>
<dbReference type="PANTHER" id="PTHR38790">
    <property type="entry name" value="2EXR DOMAIN-CONTAINING PROTEIN-RELATED"/>
    <property type="match status" value="1"/>
</dbReference>
<evidence type="ECO:0000313" key="2">
    <source>
        <dbReference type="EMBL" id="KAH7086756.1"/>
    </source>
</evidence>
<organism evidence="2 3">
    <name type="scientific">Paraphoma chrysanthemicola</name>
    <dbReference type="NCBI Taxonomy" id="798071"/>
    <lineage>
        <taxon>Eukaryota</taxon>
        <taxon>Fungi</taxon>
        <taxon>Dikarya</taxon>
        <taxon>Ascomycota</taxon>
        <taxon>Pezizomycotina</taxon>
        <taxon>Dothideomycetes</taxon>
        <taxon>Pleosporomycetidae</taxon>
        <taxon>Pleosporales</taxon>
        <taxon>Pleosporineae</taxon>
        <taxon>Phaeosphaeriaceae</taxon>
        <taxon>Paraphoma</taxon>
    </lineage>
</organism>
<dbReference type="Proteomes" id="UP000813461">
    <property type="component" value="Unassembled WGS sequence"/>
</dbReference>
<dbReference type="OrthoDB" id="5413827at2759"/>
<gene>
    <name evidence="2" type="ORF">FB567DRAFT_592626</name>
</gene>
<proteinExistence type="predicted"/>
<evidence type="ECO:0000256" key="1">
    <source>
        <dbReference type="SAM" id="MobiDB-lite"/>
    </source>
</evidence>
<feature type="compositionally biased region" description="Low complexity" evidence="1">
    <location>
        <begin position="240"/>
        <end position="253"/>
    </location>
</feature>
<feature type="region of interest" description="Disordered" evidence="1">
    <location>
        <begin position="240"/>
        <end position="265"/>
    </location>
</feature>
<reference evidence="2" key="1">
    <citation type="journal article" date="2021" name="Nat. Commun.">
        <title>Genetic determinants of endophytism in the Arabidopsis root mycobiome.</title>
        <authorList>
            <person name="Mesny F."/>
            <person name="Miyauchi S."/>
            <person name="Thiergart T."/>
            <person name="Pickel B."/>
            <person name="Atanasova L."/>
            <person name="Karlsson M."/>
            <person name="Huettel B."/>
            <person name="Barry K.W."/>
            <person name="Haridas S."/>
            <person name="Chen C."/>
            <person name="Bauer D."/>
            <person name="Andreopoulos W."/>
            <person name="Pangilinan J."/>
            <person name="LaButti K."/>
            <person name="Riley R."/>
            <person name="Lipzen A."/>
            <person name="Clum A."/>
            <person name="Drula E."/>
            <person name="Henrissat B."/>
            <person name="Kohler A."/>
            <person name="Grigoriev I.V."/>
            <person name="Martin F.M."/>
            <person name="Hacquard S."/>
        </authorList>
    </citation>
    <scope>NUCLEOTIDE SEQUENCE</scope>
    <source>
        <strain evidence="2">MPI-SDFR-AT-0120</strain>
    </source>
</reference>
<keyword evidence="3" id="KW-1185">Reference proteome</keyword>
<accession>A0A8K0VY26</accession>
<protein>
    <submittedName>
        <fullName evidence="2">Uncharacterized protein</fullName>
    </submittedName>
</protein>
<dbReference type="EMBL" id="JAGMVJ010000010">
    <property type="protein sequence ID" value="KAH7086756.1"/>
    <property type="molecule type" value="Genomic_DNA"/>
</dbReference>
<comment type="caution">
    <text evidence="2">The sequence shown here is derived from an EMBL/GenBank/DDBJ whole genome shotgun (WGS) entry which is preliminary data.</text>
</comment>
<dbReference type="AlphaFoldDB" id="A0A8K0VY26"/>
<evidence type="ECO:0000313" key="3">
    <source>
        <dbReference type="Proteomes" id="UP000813461"/>
    </source>
</evidence>
<dbReference type="PANTHER" id="PTHR38790:SF4">
    <property type="entry name" value="2EXR DOMAIN-CONTAINING PROTEIN"/>
    <property type="match status" value="1"/>
</dbReference>
<sequence>MSTVEPKPTRSVTCDRRVQRDFPFLGLPAEIRNMIYSYVLGGRTITLGLCDCVNIYGEKPRQLSGPIFHDTGLVSTCRQIHTEAHMFPFQLNRFSLDRMCELSKHSFRRFTPAQLREITHVRIRLDLAISRRSWSLHRTNVYDRLEVYLEKNVWFRDILPGVRSVQLDVLTSERVLEEEADISGRDRKYILAEKRTMIGFYKEWMLGFEEGGKGIEIEFSPLTRGMPFRRQYAPSSITFRSSTSSTSMNSTPTQQHPHAAITQRNDRESPLLRLPGELRTRLYKLVLIENDGYQAQYPTRSDRYSFQASSGLSGLSILHTCRRILGEAALLPFSLNVFKFDGLWTLSKSRCQDTLNSTQLSAIRSIKVETECIGFDTNPLFKIPNDSLSKILPGVREIYVSGMCDFCMDISRQDPSVAWIPEHEIQRLKKRREAFIAWLERDSAGVRITIC</sequence>